<dbReference type="PROSITE" id="PS00018">
    <property type="entry name" value="EF_HAND_1"/>
    <property type="match status" value="1"/>
</dbReference>
<name>A0ABS5DVX4_9BURK</name>
<evidence type="ECO:0000313" key="2">
    <source>
        <dbReference type="EMBL" id="MBQ0935234.1"/>
    </source>
</evidence>
<comment type="caution">
    <text evidence="2">The sequence shown here is derived from an EMBL/GenBank/DDBJ whole genome shotgun (WGS) entry which is preliminary data.</text>
</comment>
<keyword evidence="1" id="KW-0812">Transmembrane</keyword>
<reference evidence="2 3" key="1">
    <citation type="submission" date="2021-04" db="EMBL/GenBank/DDBJ databases">
        <title>The genome sequence of type strain Ideonella paludis KCTC 32238.</title>
        <authorList>
            <person name="Liu Y."/>
        </authorList>
    </citation>
    <scope>NUCLEOTIDE SEQUENCE [LARGE SCALE GENOMIC DNA]</scope>
    <source>
        <strain evidence="2 3">KCTC 32238</strain>
    </source>
</reference>
<keyword evidence="1" id="KW-0472">Membrane</keyword>
<evidence type="ECO:0000256" key="1">
    <source>
        <dbReference type="SAM" id="Phobius"/>
    </source>
</evidence>
<dbReference type="Pfam" id="PF07963">
    <property type="entry name" value="N_methyl"/>
    <property type="match status" value="1"/>
</dbReference>
<dbReference type="InterPro" id="IPR045584">
    <property type="entry name" value="Pilin-like"/>
</dbReference>
<dbReference type="InterPro" id="IPR012902">
    <property type="entry name" value="N_methyl_site"/>
</dbReference>
<evidence type="ECO:0000313" key="3">
    <source>
        <dbReference type="Proteomes" id="UP000672097"/>
    </source>
</evidence>
<protein>
    <submittedName>
        <fullName evidence="2">Type II secretion system protein</fullName>
    </submittedName>
</protein>
<dbReference type="RefSeq" id="WP_210808026.1">
    <property type="nucleotide sequence ID" value="NZ_JAGQDG010000003.1"/>
</dbReference>
<proteinExistence type="predicted"/>
<organism evidence="2 3">
    <name type="scientific">Ideonella paludis</name>
    <dbReference type="NCBI Taxonomy" id="1233411"/>
    <lineage>
        <taxon>Bacteria</taxon>
        <taxon>Pseudomonadati</taxon>
        <taxon>Pseudomonadota</taxon>
        <taxon>Betaproteobacteria</taxon>
        <taxon>Burkholderiales</taxon>
        <taxon>Sphaerotilaceae</taxon>
        <taxon>Ideonella</taxon>
    </lineage>
</organism>
<keyword evidence="3" id="KW-1185">Reference proteome</keyword>
<dbReference type="PROSITE" id="PS00409">
    <property type="entry name" value="PROKAR_NTER_METHYL"/>
    <property type="match status" value="1"/>
</dbReference>
<dbReference type="Gene3D" id="3.30.700.10">
    <property type="entry name" value="Glycoprotein, Type 4 Pilin"/>
    <property type="match status" value="1"/>
</dbReference>
<dbReference type="InterPro" id="IPR018247">
    <property type="entry name" value="EF_Hand_1_Ca_BS"/>
</dbReference>
<feature type="transmembrane region" description="Helical" evidence="1">
    <location>
        <begin position="21"/>
        <end position="41"/>
    </location>
</feature>
<accession>A0ABS5DVX4</accession>
<dbReference type="Proteomes" id="UP000672097">
    <property type="component" value="Unassembled WGS sequence"/>
</dbReference>
<dbReference type="SUPFAM" id="SSF54523">
    <property type="entry name" value="Pili subunits"/>
    <property type="match status" value="1"/>
</dbReference>
<sequence length="184" mass="19014">MSPRPSLSKLGRAGALRQRGFTLIELITVVVILGSLSAVALPRFIDLKGSAQVAVFHGGLADARSKMFLVYGMAALLGPGGTKTSHGCTSSLDANGNGTICLQDLAVHTVAYNMSCHTGMGQATMFKGPYTAGQNSTATYHTQGDTPGGSNYWTHTASGCTFTCTAGNGLNQMSKITVTSSSCQ</sequence>
<dbReference type="NCBIfam" id="TIGR02532">
    <property type="entry name" value="IV_pilin_GFxxxE"/>
    <property type="match status" value="1"/>
</dbReference>
<keyword evidence="1" id="KW-1133">Transmembrane helix</keyword>
<gene>
    <name evidence="2" type="ORF">KAK11_07845</name>
</gene>
<dbReference type="EMBL" id="JAGQDG010000003">
    <property type="protein sequence ID" value="MBQ0935234.1"/>
    <property type="molecule type" value="Genomic_DNA"/>
</dbReference>